<dbReference type="PROSITE" id="PS50994">
    <property type="entry name" value="INTEGRASE"/>
    <property type="match status" value="1"/>
</dbReference>
<gene>
    <name evidence="3" type="ORF">JOF57_000707</name>
    <name evidence="4" type="ORF">JOF57_005578</name>
</gene>
<proteinExistence type="predicted"/>
<evidence type="ECO:0000313" key="5">
    <source>
        <dbReference type="Proteomes" id="UP000694460"/>
    </source>
</evidence>
<organism evidence="3 5">
    <name type="scientific">Mycolicibacterium lutetiense</name>
    <dbReference type="NCBI Taxonomy" id="1641992"/>
    <lineage>
        <taxon>Bacteria</taxon>
        <taxon>Bacillati</taxon>
        <taxon>Actinomycetota</taxon>
        <taxon>Actinomycetes</taxon>
        <taxon>Mycobacteriales</taxon>
        <taxon>Mycobacteriaceae</taxon>
        <taxon>Mycolicibacterium</taxon>
    </lineage>
</organism>
<dbReference type="InterPro" id="IPR001584">
    <property type="entry name" value="Integrase_cat-core"/>
</dbReference>
<sequence>MRARRLCGLACAGPQFWDHIKQGMTPSEAGVAVGASETSGRRWFADAGGVRPRIRDESAPRTRPRLTIEERNEIQDGVARQEPIQQMARRLDRHPTTIMREIGRNGWCRGRYRARYRFGARWHGGPTTKPKYRADLAQSHAADRARRTKPGKLAINERLHDEVQNRLHDEHSPEQIAKRLRLDFPDEPEMWVSHETIYQAIYVQGKGNLRRELHTCLRTGRALRKPQRRADERRGRIPDMVNISERPPDVNDRALPGHWEGDLITGTENKTAIGTLVERTTRFTMLLHLPHDHGAVAVQEAIVAKMAALPAILRKTLTWDQGKEMANHVATAKAADIDIYFCDPHSPWQRGTNENTNGLLRQYFAKGTDLSVFPPDYLDYVAAKLNTRPRKTLGWKTPAEALDELLSNPPEPSAVATKP</sequence>
<accession>A0ABS4ZMU3</accession>
<dbReference type="Gene3D" id="3.30.420.10">
    <property type="entry name" value="Ribonuclease H-like superfamily/Ribonuclease H"/>
    <property type="match status" value="1"/>
</dbReference>
<dbReference type="Proteomes" id="UP000694460">
    <property type="component" value="Unassembled WGS sequence"/>
</dbReference>
<keyword evidence="1" id="KW-0233">DNA recombination</keyword>
<dbReference type="PANTHER" id="PTHR10948:SF23">
    <property type="entry name" value="TRANSPOSASE INSI FOR INSERTION SEQUENCE ELEMENT IS30A-RELATED"/>
    <property type="match status" value="1"/>
</dbReference>
<evidence type="ECO:0000313" key="4">
    <source>
        <dbReference type="EMBL" id="MBP2455665.1"/>
    </source>
</evidence>
<dbReference type="EMBL" id="JAGIOP010000001">
    <property type="protein sequence ID" value="MBP2450822.1"/>
    <property type="molecule type" value="Genomic_DNA"/>
</dbReference>
<dbReference type="Pfam" id="PF13936">
    <property type="entry name" value="HTH_38"/>
    <property type="match status" value="1"/>
</dbReference>
<dbReference type="PANTHER" id="PTHR10948">
    <property type="entry name" value="TRANSPOSASE"/>
    <property type="match status" value="1"/>
</dbReference>
<feature type="domain" description="Integrase catalytic" evidence="2">
    <location>
        <begin position="243"/>
        <end position="406"/>
    </location>
</feature>
<keyword evidence="5" id="KW-1185">Reference proteome</keyword>
<name>A0ABS4ZMU3_9MYCO</name>
<dbReference type="InterPro" id="IPR025246">
    <property type="entry name" value="IS30-like_HTH"/>
</dbReference>
<dbReference type="InterPro" id="IPR053392">
    <property type="entry name" value="Transposase_IS30-like"/>
</dbReference>
<evidence type="ECO:0000256" key="1">
    <source>
        <dbReference type="ARBA" id="ARBA00023172"/>
    </source>
</evidence>
<dbReference type="InterPro" id="IPR012337">
    <property type="entry name" value="RNaseH-like_sf"/>
</dbReference>
<dbReference type="Pfam" id="PF00665">
    <property type="entry name" value="rve"/>
    <property type="match status" value="1"/>
</dbReference>
<protein>
    <submittedName>
        <fullName evidence="3">IS30 family transposase</fullName>
    </submittedName>
</protein>
<dbReference type="InterPro" id="IPR036397">
    <property type="entry name" value="RNaseH_sf"/>
</dbReference>
<evidence type="ECO:0000259" key="2">
    <source>
        <dbReference type="PROSITE" id="PS50994"/>
    </source>
</evidence>
<dbReference type="RefSeq" id="WP_234937700.1">
    <property type="nucleotide sequence ID" value="NZ_JAGIOP010000001.1"/>
</dbReference>
<comment type="caution">
    <text evidence="3">The sequence shown here is derived from an EMBL/GenBank/DDBJ whole genome shotgun (WGS) entry which is preliminary data.</text>
</comment>
<dbReference type="InterPro" id="IPR051917">
    <property type="entry name" value="Transposase-Integrase"/>
</dbReference>
<reference evidence="3 5" key="1">
    <citation type="submission" date="2021-03" db="EMBL/GenBank/DDBJ databases">
        <title>Sequencing the genomes of 1000 actinobacteria strains.</title>
        <authorList>
            <person name="Klenk H.-P."/>
        </authorList>
    </citation>
    <scope>NUCLEOTIDE SEQUENCE [LARGE SCALE GENOMIC DNA]</scope>
    <source>
        <strain evidence="3 5">DSM 46713</strain>
    </source>
</reference>
<dbReference type="NCBIfam" id="NF033563">
    <property type="entry name" value="transpos_IS30"/>
    <property type="match status" value="1"/>
</dbReference>
<dbReference type="SUPFAM" id="SSF53098">
    <property type="entry name" value="Ribonuclease H-like"/>
    <property type="match status" value="1"/>
</dbReference>
<dbReference type="EMBL" id="JAGIOP010000002">
    <property type="protein sequence ID" value="MBP2455665.1"/>
    <property type="molecule type" value="Genomic_DNA"/>
</dbReference>
<evidence type="ECO:0000313" key="3">
    <source>
        <dbReference type="EMBL" id="MBP2450822.1"/>
    </source>
</evidence>